<dbReference type="InterPro" id="IPR016181">
    <property type="entry name" value="Acyl_CoA_acyltransferase"/>
</dbReference>
<protein>
    <recommendedName>
        <fullName evidence="1">N-acetyltransferase domain-containing protein</fullName>
    </recommendedName>
</protein>
<accession>A0A382EIJ3</accession>
<feature type="domain" description="N-acetyltransferase" evidence="1">
    <location>
        <begin position="37"/>
        <end position="169"/>
    </location>
</feature>
<gene>
    <name evidence="2" type="ORF">METZ01_LOCUS203006</name>
</gene>
<sequence length="211" mass="23502">MTAIPLTRNKASRKKESQIRAAVRKAETIPELACLARENDVNTLTSLLQDPLISTPIYTLPEQINRNTVANFIERHLLEREDGEGLLMISTDEGGKVSAYHDIKIWPQWAACELGGAIRHDRQSTGQGSSGATIAFRWLFEVIGVDLICETAALDNVRTARLLERIGFTFRGEISSELPSGGLRPSLYWELERKNWLSMISSSDASEESKS</sequence>
<proteinExistence type="predicted"/>
<evidence type="ECO:0000259" key="1">
    <source>
        <dbReference type="Pfam" id="PF13302"/>
    </source>
</evidence>
<dbReference type="EMBL" id="UINC01044551">
    <property type="protein sequence ID" value="SVB50152.1"/>
    <property type="molecule type" value="Genomic_DNA"/>
</dbReference>
<dbReference type="SUPFAM" id="SSF55729">
    <property type="entry name" value="Acyl-CoA N-acyltransferases (Nat)"/>
    <property type="match status" value="1"/>
</dbReference>
<reference evidence="2" key="1">
    <citation type="submission" date="2018-05" db="EMBL/GenBank/DDBJ databases">
        <authorList>
            <person name="Lanie J.A."/>
            <person name="Ng W.-L."/>
            <person name="Kazmierczak K.M."/>
            <person name="Andrzejewski T.M."/>
            <person name="Davidsen T.M."/>
            <person name="Wayne K.J."/>
            <person name="Tettelin H."/>
            <person name="Glass J.I."/>
            <person name="Rusch D."/>
            <person name="Podicherti R."/>
            <person name="Tsui H.-C.T."/>
            <person name="Winkler M.E."/>
        </authorList>
    </citation>
    <scope>NUCLEOTIDE SEQUENCE</scope>
</reference>
<organism evidence="2">
    <name type="scientific">marine metagenome</name>
    <dbReference type="NCBI Taxonomy" id="408172"/>
    <lineage>
        <taxon>unclassified sequences</taxon>
        <taxon>metagenomes</taxon>
        <taxon>ecological metagenomes</taxon>
    </lineage>
</organism>
<dbReference type="InterPro" id="IPR000182">
    <property type="entry name" value="GNAT_dom"/>
</dbReference>
<dbReference type="AlphaFoldDB" id="A0A382EIJ3"/>
<name>A0A382EIJ3_9ZZZZ</name>
<dbReference type="Gene3D" id="3.40.630.30">
    <property type="match status" value="1"/>
</dbReference>
<dbReference type="GO" id="GO:0016747">
    <property type="term" value="F:acyltransferase activity, transferring groups other than amino-acyl groups"/>
    <property type="evidence" value="ECO:0007669"/>
    <property type="project" value="InterPro"/>
</dbReference>
<dbReference type="Pfam" id="PF13302">
    <property type="entry name" value="Acetyltransf_3"/>
    <property type="match status" value="1"/>
</dbReference>
<evidence type="ECO:0000313" key="2">
    <source>
        <dbReference type="EMBL" id="SVB50152.1"/>
    </source>
</evidence>